<comment type="caution">
    <text evidence="1">The sequence shown here is derived from an EMBL/GenBank/DDBJ whole genome shotgun (WGS) entry which is preliminary data.</text>
</comment>
<evidence type="ECO:0000313" key="1">
    <source>
        <dbReference type="EMBL" id="MFC5404718.1"/>
    </source>
</evidence>
<protein>
    <recommendedName>
        <fullName evidence="3">DUF4309 domain-containing protein</fullName>
    </recommendedName>
</protein>
<proteinExistence type="predicted"/>
<dbReference type="RefSeq" id="WP_378135263.1">
    <property type="nucleotide sequence ID" value="NZ_JBHSMI010000028.1"/>
</dbReference>
<dbReference type="EMBL" id="JBHSMI010000028">
    <property type="protein sequence ID" value="MFC5404718.1"/>
    <property type="molecule type" value="Genomic_DNA"/>
</dbReference>
<evidence type="ECO:0008006" key="3">
    <source>
        <dbReference type="Google" id="ProtNLM"/>
    </source>
</evidence>
<evidence type="ECO:0000313" key="2">
    <source>
        <dbReference type="Proteomes" id="UP001596113"/>
    </source>
</evidence>
<sequence>MKVVMIIGYLVGSIFSLTGDFGEGTGGIEGTNIMTTAYVTPSTETIEMKQSRQQFKLQTVNGISLYDDPSSVIAKIGEPDFVTEDEYFKGVIIFHYPGMNVIFSDNILDYVEVLEGATTLLIDDIPVPATVENLKAALGEPDYITEDGIVFERDQALLKIFIDADSNKLKSITYFHRGME</sequence>
<accession>A0ABW0HWI8</accession>
<organism evidence="1 2">
    <name type="scientific">Cohnella soli</name>
    <dbReference type="NCBI Taxonomy" id="425005"/>
    <lineage>
        <taxon>Bacteria</taxon>
        <taxon>Bacillati</taxon>
        <taxon>Bacillota</taxon>
        <taxon>Bacilli</taxon>
        <taxon>Bacillales</taxon>
        <taxon>Paenibacillaceae</taxon>
        <taxon>Cohnella</taxon>
    </lineage>
</organism>
<dbReference type="Proteomes" id="UP001596113">
    <property type="component" value="Unassembled WGS sequence"/>
</dbReference>
<name>A0ABW0HWI8_9BACL</name>
<keyword evidence="2" id="KW-1185">Reference proteome</keyword>
<reference evidence="2" key="1">
    <citation type="journal article" date="2019" name="Int. J. Syst. Evol. Microbiol.">
        <title>The Global Catalogue of Microorganisms (GCM) 10K type strain sequencing project: providing services to taxonomists for standard genome sequencing and annotation.</title>
        <authorList>
            <consortium name="The Broad Institute Genomics Platform"/>
            <consortium name="The Broad Institute Genome Sequencing Center for Infectious Disease"/>
            <person name="Wu L."/>
            <person name="Ma J."/>
        </authorList>
    </citation>
    <scope>NUCLEOTIDE SEQUENCE [LARGE SCALE GENOMIC DNA]</scope>
    <source>
        <strain evidence="2">CGMCC 1.18575</strain>
    </source>
</reference>
<gene>
    <name evidence="1" type="ORF">ACFPOF_18425</name>
</gene>